<keyword evidence="1" id="KW-0812">Transmembrane</keyword>
<dbReference type="AlphaFoldDB" id="A0A1F6U320"/>
<evidence type="ECO:0000256" key="1">
    <source>
        <dbReference type="SAM" id="Phobius"/>
    </source>
</evidence>
<evidence type="ECO:0000313" key="2">
    <source>
        <dbReference type="EMBL" id="OGI51740.1"/>
    </source>
</evidence>
<feature type="transmembrane region" description="Helical" evidence="1">
    <location>
        <begin position="47"/>
        <end position="64"/>
    </location>
</feature>
<gene>
    <name evidence="2" type="ORF">A3B81_00520</name>
</gene>
<evidence type="ECO:0000313" key="3">
    <source>
        <dbReference type="Proteomes" id="UP000179362"/>
    </source>
</evidence>
<keyword evidence="1" id="KW-0472">Membrane</keyword>
<dbReference type="Proteomes" id="UP000179362">
    <property type="component" value="Unassembled WGS sequence"/>
</dbReference>
<name>A0A1F6U320_9PROT</name>
<comment type="caution">
    <text evidence="2">The sequence shown here is derived from an EMBL/GenBank/DDBJ whole genome shotgun (WGS) entry which is preliminary data.</text>
</comment>
<organism evidence="2 3">
    <name type="scientific">Candidatus Muproteobacteria bacterium RIFCSPHIGHO2_02_FULL_65_16</name>
    <dbReference type="NCBI Taxonomy" id="1817766"/>
    <lineage>
        <taxon>Bacteria</taxon>
        <taxon>Pseudomonadati</taxon>
        <taxon>Pseudomonadota</taxon>
        <taxon>Candidatus Muproteobacteria</taxon>
    </lineage>
</organism>
<accession>A0A1F6U320</accession>
<dbReference type="PANTHER" id="PTHR34351">
    <property type="entry name" value="SLR1927 PROTEIN-RELATED"/>
    <property type="match status" value="1"/>
</dbReference>
<keyword evidence="1" id="KW-1133">Transmembrane helix</keyword>
<protein>
    <submittedName>
        <fullName evidence="2">Uncharacterized protein</fullName>
    </submittedName>
</protein>
<dbReference type="PANTHER" id="PTHR34351:SF1">
    <property type="entry name" value="SLR1927 PROTEIN"/>
    <property type="match status" value="1"/>
</dbReference>
<proteinExistence type="predicted"/>
<feature type="transmembrane region" description="Helical" evidence="1">
    <location>
        <begin position="25"/>
        <end position="41"/>
    </location>
</feature>
<reference evidence="2 3" key="1">
    <citation type="journal article" date="2016" name="Nat. Commun.">
        <title>Thousands of microbial genomes shed light on interconnected biogeochemical processes in an aquifer system.</title>
        <authorList>
            <person name="Anantharaman K."/>
            <person name="Brown C.T."/>
            <person name="Hug L.A."/>
            <person name="Sharon I."/>
            <person name="Castelle C.J."/>
            <person name="Probst A.J."/>
            <person name="Thomas B.C."/>
            <person name="Singh A."/>
            <person name="Wilkins M.J."/>
            <person name="Karaoz U."/>
            <person name="Brodie E.L."/>
            <person name="Williams K.H."/>
            <person name="Hubbard S.S."/>
            <person name="Banfield J.F."/>
        </authorList>
    </citation>
    <scope>NUCLEOTIDE SEQUENCE [LARGE SCALE GENOMIC DNA]</scope>
</reference>
<sequence>MSSVANASDAVVLGRRQLYMLPTRHGLMFCVLLAVLLLASVNYGNGLGYALTFLLGAVAVVSMLHTHRNLHRLRVAAGPCVPVFAGATAVFRIQLINEAPLPRLGVRLERGGAELGRVDIAPRAAAHVDLAAPAPRRGWLAAPEFTLATEFPLGLLYSWSRRIRLASRCLVYPQPAPPQPFPAAAAESVRPEQNTRAGGDDFIGVREFHWGDSPRHVDWKASARAGDWLTKQFGDGLRRSVWLDWNALAGLETEARLSLLARWVLDAESSGLSYGLRLPGRTIAPGAGAEQRHDCLKALALHPG</sequence>
<dbReference type="EMBL" id="MFTA01000048">
    <property type="protein sequence ID" value="OGI51740.1"/>
    <property type="molecule type" value="Genomic_DNA"/>
</dbReference>